<keyword evidence="6" id="KW-0627">Porphyrin biosynthesis</keyword>
<dbReference type="PANTHER" id="PTHR11557:SF0">
    <property type="entry name" value="PORPHOBILINOGEN DEAMINASE"/>
    <property type="match status" value="1"/>
</dbReference>
<dbReference type="GO" id="GO:0005737">
    <property type="term" value="C:cytoplasm"/>
    <property type="evidence" value="ECO:0007669"/>
    <property type="project" value="TreeGrafter"/>
</dbReference>
<dbReference type="Proteomes" id="UP000663880">
    <property type="component" value="Unassembled WGS sequence"/>
</dbReference>
<dbReference type="PRINTS" id="PR00151">
    <property type="entry name" value="PORPHBDMNASE"/>
</dbReference>
<dbReference type="UniPathway" id="UPA00251">
    <property type="reaction ID" value="UER00319"/>
</dbReference>
<organism evidence="10 11">
    <name type="scientific">Pieris macdunnoughi</name>
    <dbReference type="NCBI Taxonomy" id="345717"/>
    <lineage>
        <taxon>Eukaryota</taxon>
        <taxon>Metazoa</taxon>
        <taxon>Ecdysozoa</taxon>
        <taxon>Arthropoda</taxon>
        <taxon>Hexapoda</taxon>
        <taxon>Insecta</taxon>
        <taxon>Pterygota</taxon>
        <taxon>Neoptera</taxon>
        <taxon>Endopterygota</taxon>
        <taxon>Lepidoptera</taxon>
        <taxon>Glossata</taxon>
        <taxon>Ditrysia</taxon>
        <taxon>Papilionoidea</taxon>
        <taxon>Pieridae</taxon>
        <taxon>Pierinae</taxon>
        <taxon>Pieris</taxon>
    </lineage>
</organism>
<keyword evidence="5" id="KW-0808">Transferase</keyword>
<dbReference type="Gene3D" id="3.30.160.40">
    <property type="entry name" value="Porphobilinogen deaminase, C-terminal domain"/>
    <property type="match status" value="1"/>
</dbReference>
<dbReference type="EC" id="2.5.1.61" evidence="4"/>
<dbReference type="AlphaFoldDB" id="A0A821XK67"/>
<evidence type="ECO:0000259" key="9">
    <source>
        <dbReference type="Pfam" id="PF03900"/>
    </source>
</evidence>
<evidence type="ECO:0000259" key="8">
    <source>
        <dbReference type="Pfam" id="PF01379"/>
    </source>
</evidence>
<dbReference type="NCBIfam" id="TIGR00212">
    <property type="entry name" value="hemC"/>
    <property type="match status" value="1"/>
</dbReference>
<comment type="cofactor">
    <cofactor evidence="1">
        <name>dipyrromethane</name>
        <dbReference type="ChEBI" id="CHEBI:60342"/>
    </cofactor>
</comment>
<dbReference type="GO" id="GO:0004418">
    <property type="term" value="F:hydroxymethylbilane synthase activity"/>
    <property type="evidence" value="ECO:0007669"/>
    <property type="project" value="UniProtKB-EC"/>
</dbReference>
<dbReference type="SUPFAM" id="SSF53850">
    <property type="entry name" value="Periplasmic binding protein-like II"/>
    <property type="match status" value="1"/>
</dbReference>
<dbReference type="Pfam" id="PF03900">
    <property type="entry name" value="Porphobil_deamC"/>
    <property type="match status" value="1"/>
</dbReference>
<gene>
    <name evidence="10" type="ORF">PMACD_LOCUS15071</name>
</gene>
<evidence type="ECO:0000256" key="2">
    <source>
        <dbReference type="ARBA" id="ARBA00004735"/>
    </source>
</evidence>
<keyword evidence="11" id="KW-1185">Reference proteome</keyword>
<name>A0A821XK67_9NEOP</name>
<evidence type="ECO:0000256" key="6">
    <source>
        <dbReference type="ARBA" id="ARBA00023244"/>
    </source>
</evidence>
<feature type="domain" description="Porphobilinogen deaminase C-terminal" evidence="9">
    <location>
        <begin position="236"/>
        <end position="291"/>
    </location>
</feature>
<dbReference type="Pfam" id="PF01379">
    <property type="entry name" value="Porphobil_deam"/>
    <property type="match status" value="1"/>
</dbReference>
<evidence type="ECO:0000256" key="7">
    <source>
        <dbReference type="ARBA" id="ARBA00033064"/>
    </source>
</evidence>
<accession>A0A821XK67</accession>
<protein>
    <recommendedName>
        <fullName evidence="4">hydroxymethylbilane synthase</fullName>
        <ecNumber evidence="4">2.5.1.61</ecNumber>
    </recommendedName>
    <alternativeName>
        <fullName evidence="7">Hydroxymethylbilane synthase</fullName>
    </alternativeName>
</protein>
<dbReference type="CDD" id="cd13645">
    <property type="entry name" value="PBP2_HuPBGD_like"/>
    <property type="match status" value="1"/>
</dbReference>
<dbReference type="PANTHER" id="PTHR11557">
    <property type="entry name" value="PORPHOBILINOGEN DEAMINASE"/>
    <property type="match status" value="1"/>
</dbReference>
<comment type="similarity">
    <text evidence="3">Belongs to the HMBS family.</text>
</comment>
<dbReference type="EMBL" id="CAJOBZ010000069">
    <property type="protein sequence ID" value="CAF4944747.1"/>
    <property type="molecule type" value="Genomic_DNA"/>
</dbReference>
<dbReference type="FunFam" id="3.40.190.10:FF:000260">
    <property type="entry name" value="Porphobilinogen deaminase"/>
    <property type="match status" value="1"/>
</dbReference>
<proteinExistence type="inferred from homology"/>
<dbReference type="PROSITE" id="PS00533">
    <property type="entry name" value="PORPHOBILINOGEN_DEAM"/>
    <property type="match status" value="1"/>
</dbReference>
<feature type="domain" description="Porphobilinogen deaminase N-terminal" evidence="8">
    <location>
        <begin position="10"/>
        <end position="222"/>
    </location>
</feature>
<dbReference type="OrthoDB" id="564646at2759"/>
<dbReference type="InterPro" id="IPR022418">
    <property type="entry name" value="Porphobilinogen_deaminase_C"/>
</dbReference>
<dbReference type="Gene3D" id="3.40.190.10">
    <property type="entry name" value="Periplasmic binding protein-like II"/>
    <property type="match status" value="2"/>
</dbReference>
<sequence length="415" mass="45891">MENERKSNIIRVGSRKSQLALIQTNHVIDCLKNVHPDKEFTLVSMTTLGDRVLDVSLPKIGEKSLFTKDLEDALHNNTVDFVVHSLKDLPTSLPDGLAIGAVFEREDPRDALVLREDIKATSLEDLPEGSVIGTSSLRRTAQLRGKYPQLKVIDVRGNLNTRLKKLDDPATDYSALLLASAGLQRMGWANRISKYLPCSDMMYAVGQGALAIECRSDSEEILKMLAPFNHPETYCRILAERSFLKTLGGGCSAPVGVSTKLKKLDTNYQLTITGGVWSLDGATKISHTLEQTFEQINILEQIKNKPKHKLSPTDDGSTKKIKIVDTSDNNVNPLAELDEIIKTDNANCEELRSDEEIEALKKIFCGLKANRNVPVDVIQKCDDLGRDLANLLIEKGALDVMKVTQDLIRSSVVKS</sequence>
<dbReference type="InterPro" id="IPR022417">
    <property type="entry name" value="Porphobilin_deaminase_N"/>
</dbReference>
<evidence type="ECO:0000256" key="4">
    <source>
        <dbReference type="ARBA" id="ARBA00012655"/>
    </source>
</evidence>
<dbReference type="FunFam" id="3.40.190.10:FF:000005">
    <property type="entry name" value="Porphobilinogen deaminase"/>
    <property type="match status" value="1"/>
</dbReference>
<reference evidence="10" key="1">
    <citation type="submission" date="2021-02" db="EMBL/GenBank/DDBJ databases">
        <authorList>
            <person name="Steward A R."/>
        </authorList>
    </citation>
    <scope>NUCLEOTIDE SEQUENCE</scope>
</reference>
<evidence type="ECO:0000313" key="11">
    <source>
        <dbReference type="Proteomes" id="UP000663880"/>
    </source>
</evidence>
<dbReference type="InterPro" id="IPR000860">
    <property type="entry name" value="HemC"/>
</dbReference>
<evidence type="ECO:0000256" key="1">
    <source>
        <dbReference type="ARBA" id="ARBA00001916"/>
    </source>
</evidence>
<evidence type="ECO:0000313" key="10">
    <source>
        <dbReference type="EMBL" id="CAF4944747.1"/>
    </source>
</evidence>
<dbReference type="HAMAP" id="MF_00260">
    <property type="entry name" value="Porphobil_deam"/>
    <property type="match status" value="1"/>
</dbReference>
<evidence type="ECO:0000256" key="3">
    <source>
        <dbReference type="ARBA" id="ARBA00005638"/>
    </source>
</evidence>
<evidence type="ECO:0000256" key="5">
    <source>
        <dbReference type="ARBA" id="ARBA00022679"/>
    </source>
</evidence>
<dbReference type="InterPro" id="IPR036803">
    <property type="entry name" value="Porphobilinogen_deaminase_C_sf"/>
</dbReference>
<dbReference type="GO" id="GO:0006782">
    <property type="term" value="P:protoporphyrinogen IX biosynthetic process"/>
    <property type="evidence" value="ECO:0007669"/>
    <property type="project" value="UniProtKB-UniPathway"/>
</dbReference>
<comment type="caution">
    <text evidence="10">The sequence shown here is derived from an EMBL/GenBank/DDBJ whole genome shotgun (WGS) entry which is preliminary data.</text>
</comment>
<dbReference type="SUPFAM" id="SSF54782">
    <property type="entry name" value="Porphobilinogen deaminase (hydroxymethylbilane synthase), C-terminal domain"/>
    <property type="match status" value="1"/>
</dbReference>
<dbReference type="InterPro" id="IPR022419">
    <property type="entry name" value="Porphobilin_deaminase_cofac_BS"/>
</dbReference>
<comment type="pathway">
    <text evidence="2">Porphyrin-containing compound metabolism; protoporphyrin-IX biosynthesis; coproporphyrinogen-III from 5-aminolevulinate: step 2/4.</text>
</comment>